<evidence type="ECO:0000256" key="1">
    <source>
        <dbReference type="SAM" id="MobiDB-lite"/>
    </source>
</evidence>
<reference evidence="2" key="1">
    <citation type="submission" date="2018-10" db="EMBL/GenBank/DDBJ databases">
        <title>Effector identification in a new, highly contiguous assembly of the strawberry crown rot pathogen Phytophthora cactorum.</title>
        <authorList>
            <person name="Armitage A.D."/>
            <person name="Nellist C.F."/>
            <person name="Bates H."/>
            <person name="Vickerstaff R.J."/>
            <person name="Harrison R.J."/>
        </authorList>
    </citation>
    <scope>NUCLEOTIDE SEQUENCE</scope>
    <source>
        <strain evidence="2">4040</strain>
    </source>
</reference>
<dbReference type="EMBL" id="RCMK01000773">
    <property type="protein sequence ID" value="KAG2912912.1"/>
    <property type="molecule type" value="Genomic_DNA"/>
</dbReference>
<evidence type="ECO:0000313" key="3">
    <source>
        <dbReference type="Proteomes" id="UP000736787"/>
    </source>
</evidence>
<proteinExistence type="predicted"/>
<name>A0A8T1C0Q3_9STRA</name>
<dbReference type="Proteomes" id="UP000736787">
    <property type="component" value="Unassembled WGS sequence"/>
</dbReference>
<evidence type="ECO:0008006" key="4">
    <source>
        <dbReference type="Google" id="ProtNLM"/>
    </source>
</evidence>
<organism evidence="2 3">
    <name type="scientific">Phytophthora cactorum</name>
    <dbReference type="NCBI Taxonomy" id="29920"/>
    <lineage>
        <taxon>Eukaryota</taxon>
        <taxon>Sar</taxon>
        <taxon>Stramenopiles</taxon>
        <taxon>Oomycota</taxon>
        <taxon>Peronosporomycetes</taxon>
        <taxon>Peronosporales</taxon>
        <taxon>Peronosporaceae</taxon>
        <taxon>Phytophthora</taxon>
    </lineage>
</organism>
<dbReference type="AlphaFoldDB" id="A0A8T1C0Q3"/>
<dbReference type="Gene3D" id="2.40.50.40">
    <property type="match status" value="1"/>
</dbReference>
<feature type="compositionally biased region" description="Basic and acidic residues" evidence="1">
    <location>
        <begin position="38"/>
        <end position="50"/>
    </location>
</feature>
<evidence type="ECO:0000313" key="2">
    <source>
        <dbReference type="EMBL" id="KAG2912912.1"/>
    </source>
</evidence>
<dbReference type="CDD" id="cd00024">
    <property type="entry name" value="CD_CSD"/>
    <property type="match status" value="1"/>
</dbReference>
<dbReference type="InterPro" id="IPR016197">
    <property type="entry name" value="Chromo-like_dom_sf"/>
</dbReference>
<dbReference type="SUPFAM" id="SSF54160">
    <property type="entry name" value="Chromo domain-like"/>
    <property type="match status" value="1"/>
</dbReference>
<protein>
    <recommendedName>
        <fullName evidence="4">Chromo domain-containing protein</fullName>
    </recommendedName>
</protein>
<gene>
    <name evidence="2" type="ORF">PC117_g18756</name>
</gene>
<sequence length="50" mass="5941">MWSKERQYRVRLLGYPPAEDSWDPRSPLVEDVPDVMDEYEKPLTSRSVSE</sequence>
<comment type="caution">
    <text evidence="2">The sequence shown here is derived from an EMBL/GenBank/DDBJ whole genome shotgun (WGS) entry which is preliminary data.</text>
</comment>
<accession>A0A8T1C0Q3</accession>
<feature type="region of interest" description="Disordered" evidence="1">
    <location>
        <begin position="18"/>
        <end position="50"/>
    </location>
</feature>